<evidence type="ECO:0000259" key="2">
    <source>
        <dbReference type="Pfam" id="PF00586"/>
    </source>
</evidence>
<dbReference type="Pfam" id="PF00586">
    <property type="entry name" value="AIRS"/>
    <property type="match status" value="1"/>
</dbReference>
<accession>A0A918MRU3</accession>
<dbReference type="SUPFAM" id="SSF55326">
    <property type="entry name" value="PurM N-terminal domain-like"/>
    <property type="match status" value="1"/>
</dbReference>
<dbReference type="EMBL" id="BMWP01000037">
    <property type="protein sequence ID" value="GGW48676.1"/>
    <property type="molecule type" value="Genomic_DNA"/>
</dbReference>
<dbReference type="PANTHER" id="PTHR30303">
    <property type="entry name" value="HYDROGENASE ISOENZYMES FORMATION PROTEIN HYPE"/>
    <property type="match status" value="1"/>
</dbReference>
<organism evidence="4 5">
    <name type="scientific">Arenibacter certesii</name>
    <dbReference type="NCBI Taxonomy" id="228955"/>
    <lineage>
        <taxon>Bacteria</taxon>
        <taxon>Pseudomonadati</taxon>
        <taxon>Bacteroidota</taxon>
        <taxon>Flavobacteriia</taxon>
        <taxon>Flavobacteriales</taxon>
        <taxon>Flavobacteriaceae</taxon>
        <taxon>Arenibacter</taxon>
    </lineage>
</organism>
<feature type="domain" description="PurM-like C-terminal" evidence="3">
    <location>
        <begin position="203"/>
        <end position="317"/>
    </location>
</feature>
<dbReference type="Gene3D" id="3.30.1330.10">
    <property type="entry name" value="PurM-like, N-terminal domain"/>
    <property type="match status" value="1"/>
</dbReference>
<proteinExistence type="inferred from homology"/>
<evidence type="ECO:0000313" key="4">
    <source>
        <dbReference type="EMBL" id="GGW48676.1"/>
    </source>
</evidence>
<comment type="similarity">
    <text evidence="1">Belongs to the HypE family.</text>
</comment>
<feature type="domain" description="PurM-like N-terminal" evidence="2">
    <location>
        <begin position="37"/>
        <end position="141"/>
    </location>
</feature>
<evidence type="ECO:0000256" key="1">
    <source>
        <dbReference type="ARBA" id="ARBA00006243"/>
    </source>
</evidence>
<dbReference type="InterPro" id="IPR010918">
    <property type="entry name" value="PurM-like_C_dom"/>
</dbReference>
<dbReference type="InterPro" id="IPR011854">
    <property type="entry name" value="HypE"/>
</dbReference>
<dbReference type="PANTHER" id="PTHR30303:SF4">
    <property type="entry name" value="HYDROGENASE EXPRESSION_FORMATION PROTEIN HYPE"/>
    <property type="match status" value="1"/>
</dbReference>
<dbReference type="AlphaFoldDB" id="A0A918MRU3"/>
<comment type="caution">
    <text evidence="4">The sequence shown here is derived from an EMBL/GenBank/DDBJ whole genome shotgun (WGS) entry which is preliminary data.</text>
</comment>
<name>A0A918MRU3_9FLAO</name>
<dbReference type="Pfam" id="PF02769">
    <property type="entry name" value="AIRS_C"/>
    <property type="match status" value="1"/>
</dbReference>
<keyword evidence="5" id="KW-1185">Reference proteome</keyword>
<reference evidence="4" key="1">
    <citation type="journal article" date="2014" name="Int. J. Syst. Evol. Microbiol.">
        <title>Complete genome sequence of Corynebacterium casei LMG S-19264T (=DSM 44701T), isolated from a smear-ripened cheese.</title>
        <authorList>
            <consortium name="US DOE Joint Genome Institute (JGI-PGF)"/>
            <person name="Walter F."/>
            <person name="Albersmeier A."/>
            <person name="Kalinowski J."/>
            <person name="Ruckert C."/>
        </authorList>
    </citation>
    <scope>NUCLEOTIDE SEQUENCE</scope>
    <source>
        <strain evidence="4">KCTC 12113</strain>
    </source>
</reference>
<gene>
    <name evidence="4" type="ORF">GCM10007383_35880</name>
</gene>
<dbReference type="RefSeq" id="WP_026815363.1">
    <property type="nucleotide sequence ID" value="NZ_BMWP01000037.1"/>
</dbReference>
<dbReference type="InterPro" id="IPR036921">
    <property type="entry name" value="PurM-like_N_sf"/>
</dbReference>
<evidence type="ECO:0000259" key="3">
    <source>
        <dbReference type="Pfam" id="PF02769"/>
    </source>
</evidence>
<dbReference type="PIRSF" id="PIRSF005644">
    <property type="entry name" value="Hdrgns_mtr_HypE"/>
    <property type="match status" value="1"/>
</dbReference>
<dbReference type="SUPFAM" id="SSF56042">
    <property type="entry name" value="PurM C-terminal domain-like"/>
    <property type="match status" value="1"/>
</dbReference>
<dbReference type="InterPro" id="IPR016188">
    <property type="entry name" value="PurM-like_N"/>
</dbReference>
<dbReference type="Proteomes" id="UP000634668">
    <property type="component" value="Unassembled WGS sequence"/>
</dbReference>
<reference evidence="4" key="2">
    <citation type="submission" date="2020-09" db="EMBL/GenBank/DDBJ databases">
        <authorList>
            <person name="Sun Q."/>
            <person name="Kim S."/>
        </authorList>
    </citation>
    <scope>NUCLEOTIDE SEQUENCE</scope>
    <source>
        <strain evidence="4">KCTC 12113</strain>
    </source>
</reference>
<evidence type="ECO:0000313" key="5">
    <source>
        <dbReference type="Proteomes" id="UP000634668"/>
    </source>
</evidence>
<dbReference type="InterPro" id="IPR036676">
    <property type="entry name" value="PurM-like_C_sf"/>
</dbReference>
<protein>
    <submittedName>
        <fullName evidence="4">AIR synthase</fullName>
    </submittedName>
</protein>
<dbReference type="GO" id="GO:0051604">
    <property type="term" value="P:protein maturation"/>
    <property type="evidence" value="ECO:0007669"/>
    <property type="project" value="TreeGrafter"/>
</dbReference>
<dbReference type="Gene3D" id="3.90.650.10">
    <property type="entry name" value="PurM-like C-terminal domain"/>
    <property type="match status" value="1"/>
</dbReference>
<sequence length="350" mass="37866">MKVQTGKITHTDFRQFIEYKCGKHRQEVIAGPQFGVDVSIVSLPNGMAMAMASDPLSLIPSLGLKESAWLSVQLAANDIATTGFSPMYGQFVLNLPATFSQKDFEVYWDYIHQFCSDLGIAITGGHTGFVEGNNSTIAGGATFTTIAKQNELLTTKLASVGDVILVSKCCAISSAAILAMSFPKTVKNKVGTEHYNLACESFYDISVMKDALTAVGDRRNNGVTAMHDVTEGGVLGAIYELAVASGNGAIVYNDKLPAGETQSRICEVFSIDPRYSIGAGAMVITCKKESKTKILAQFEANNIPCTEVGEITEKNKGITLMEKGNQSDLIYNEKDPYWGAFFKALQQDWK</sequence>